<keyword evidence="2" id="KW-1185">Reference proteome</keyword>
<sequence length="154" mass="16776">MAEESVSGCQLRRRRGLGKPQLALNLGYNVDEGCSKLGTPSPSPSYIKLTPSAGPSSARLLQDFKNKQQSFDIRVEDCEEIEIIIESDEEGETEENAAAVVANRPITPTPIQDFGTSVVYMEGPQATDFLKVKTIEQGCYTDVSDAGTDEEDDQ</sequence>
<evidence type="ECO:0000313" key="2">
    <source>
        <dbReference type="Proteomes" id="UP001153954"/>
    </source>
</evidence>
<dbReference type="Proteomes" id="UP001153954">
    <property type="component" value="Unassembled WGS sequence"/>
</dbReference>
<dbReference type="AlphaFoldDB" id="A0AAU9UT95"/>
<organism evidence="1 2">
    <name type="scientific">Euphydryas editha</name>
    <name type="common">Edith's checkerspot</name>
    <dbReference type="NCBI Taxonomy" id="104508"/>
    <lineage>
        <taxon>Eukaryota</taxon>
        <taxon>Metazoa</taxon>
        <taxon>Ecdysozoa</taxon>
        <taxon>Arthropoda</taxon>
        <taxon>Hexapoda</taxon>
        <taxon>Insecta</taxon>
        <taxon>Pterygota</taxon>
        <taxon>Neoptera</taxon>
        <taxon>Endopterygota</taxon>
        <taxon>Lepidoptera</taxon>
        <taxon>Glossata</taxon>
        <taxon>Ditrysia</taxon>
        <taxon>Papilionoidea</taxon>
        <taxon>Nymphalidae</taxon>
        <taxon>Nymphalinae</taxon>
        <taxon>Euphydryas</taxon>
    </lineage>
</organism>
<dbReference type="EMBL" id="CAKOGL010000025">
    <property type="protein sequence ID" value="CAH2102751.1"/>
    <property type="molecule type" value="Genomic_DNA"/>
</dbReference>
<evidence type="ECO:0000313" key="1">
    <source>
        <dbReference type="EMBL" id="CAH2102751.1"/>
    </source>
</evidence>
<gene>
    <name evidence="1" type="ORF">EEDITHA_LOCUS17335</name>
</gene>
<protein>
    <submittedName>
        <fullName evidence="1">Uncharacterized protein</fullName>
    </submittedName>
</protein>
<reference evidence="1" key="1">
    <citation type="submission" date="2022-03" db="EMBL/GenBank/DDBJ databases">
        <authorList>
            <person name="Tunstrom K."/>
        </authorList>
    </citation>
    <scope>NUCLEOTIDE SEQUENCE</scope>
</reference>
<accession>A0AAU9UT95</accession>
<comment type="caution">
    <text evidence="1">The sequence shown here is derived from an EMBL/GenBank/DDBJ whole genome shotgun (WGS) entry which is preliminary data.</text>
</comment>
<name>A0AAU9UT95_EUPED</name>
<proteinExistence type="predicted"/>